<keyword evidence="3" id="KW-1185">Reference proteome</keyword>
<evidence type="ECO:0000313" key="3">
    <source>
        <dbReference type="Proteomes" id="UP000612746"/>
    </source>
</evidence>
<sequence>MDYFPILQLTADEPVEINYYYGQQEESFGYFDTTQDDLLEIMPLTPDITSVTDNNQLHCEIRLFFEEIGVLSEEPEPIDPNRNYEKEFELEQEALQATRKTRQRRNANQASLNSLPSLAPSEVTSAASSAEPRKWWPQPHDMIYRRTCHMHEITHDMKDNSTGPLPGDLIEHATAYLYEQTYR</sequence>
<feature type="compositionally biased region" description="Low complexity" evidence="1">
    <location>
        <begin position="106"/>
        <end position="121"/>
    </location>
</feature>
<evidence type="ECO:0000256" key="1">
    <source>
        <dbReference type="SAM" id="MobiDB-lite"/>
    </source>
</evidence>
<dbReference type="OrthoDB" id="2285800at2759"/>
<accession>A0A8H7PTJ7</accession>
<dbReference type="Proteomes" id="UP000612746">
    <property type="component" value="Unassembled WGS sequence"/>
</dbReference>
<dbReference type="AlphaFoldDB" id="A0A8H7PTJ7"/>
<evidence type="ECO:0000313" key="2">
    <source>
        <dbReference type="EMBL" id="KAG2179620.1"/>
    </source>
</evidence>
<feature type="region of interest" description="Disordered" evidence="1">
    <location>
        <begin position="97"/>
        <end position="133"/>
    </location>
</feature>
<dbReference type="EMBL" id="JAEPRA010000010">
    <property type="protein sequence ID" value="KAG2179620.1"/>
    <property type="molecule type" value="Genomic_DNA"/>
</dbReference>
<organism evidence="2 3">
    <name type="scientific">Umbelopsis vinacea</name>
    <dbReference type="NCBI Taxonomy" id="44442"/>
    <lineage>
        <taxon>Eukaryota</taxon>
        <taxon>Fungi</taxon>
        <taxon>Fungi incertae sedis</taxon>
        <taxon>Mucoromycota</taxon>
        <taxon>Mucoromycotina</taxon>
        <taxon>Umbelopsidomycetes</taxon>
        <taxon>Umbelopsidales</taxon>
        <taxon>Umbelopsidaceae</taxon>
        <taxon>Umbelopsis</taxon>
    </lineage>
</organism>
<proteinExistence type="predicted"/>
<comment type="caution">
    <text evidence="2">The sequence shown here is derived from an EMBL/GenBank/DDBJ whole genome shotgun (WGS) entry which is preliminary data.</text>
</comment>
<protein>
    <submittedName>
        <fullName evidence="2">Uncharacterized protein</fullName>
    </submittedName>
</protein>
<name>A0A8H7PTJ7_9FUNG</name>
<reference evidence="2" key="1">
    <citation type="submission" date="2020-12" db="EMBL/GenBank/DDBJ databases">
        <title>Metabolic potential, ecology and presence of endohyphal bacteria is reflected in genomic diversity of Mucoromycotina.</title>
        <authorList>
            <person name="Muszewska A."/>
            <person name="Okrasinska A."/>
            <person name="Steczkiewicz K."/>
            <person name="Drgas O."/>
            <person name="Orlowska M."/>
            <person name="Perlinska-Lenart U."/>
            <person name="Aleksandrzak-Piekarczyk T."/>
            <person name="Szatraj K."/>
            <person name="Zielenkiewicz U."/>
            <person name="Pilsyk S."/>
            <person name="Malc E."/>
            <person name="Mieczkowski P."/>
            <person name="Kruszewska J.S."/>
            <person name="Biernat P."/>
            <person name="Pawlowska J."/>
        </authorList>
    </citation>
    <scope>NUCLEOTIDE SEQUENCE</scope>
    <source>
        <strain evidence="2">WA0000051536</strain>
    </source>
</reference>
<gene>
    <name evidence="2" type="ORF">INT44_006468</name>
</gene>